<organism evidence="2">
    <name type="scientific">Physcomitrium patens</name>
    <name type="common">Spreading-leaved earth moss</name>
    <name type="synonym">Physcomitrella patens</name>
    <dbReference type="NCBI Taxonomy" id="3218"/>
    <lineage>
        <taxon>Eukaryota</taxon>
        <taxon>Viridiplantae</taxon>
        <taxon>Streptophyta</taxon>
        <taxon>Embryophyta</taxon>
        <taxon>Bryophyta</taxon>
        <taxon>Bryophytina</taxon>
        <taxon>Bryopsida</taxon>
        <taxon>Funariidae</taxon>
        <taxon>Funariales</taxon>
        <taxon>Funariaceae</taxon>
        <taxon>Physcomitrium</taxon>
    </lineage>
</organism>
<dbReference type="Proteomes" id="UP000006727">
    <property type="component" value="Chromosome 26"/>
</dbReference>
<dbReference type="AlphaFoldDB" id="A0A2K1IBP5"/>
<evidence type="ECO:0000256" key="1">
    <source>
        <dbReference type="SAM" id="MobiDB-lite"/>
    </source>
</evidence>
<reference evidence="2 4" key="1">
    <citation type="journal article" date="2008" name="Science">
        <title>The Physcomitrella genome reveals evolutionary insights into the conquest of land by plants.</title>
        <authorList>
            <person name="Rensing S."/>
            <person name="Lang D."/>
            <person name="Zimmer A."/>
            <person name="Terry A."/>
            <person name="Salamov A."/>
            <person name="Shapiro H."/>
            <person name="Nishiyama T."/>
            <person name="Perroud P.-F."/>
            <person name="Lindquist E."/>
            <person name="Kamisugi Y."/>
            <person name="Tanahashi T."/>
            <person name="Sakakibara K."/>
            <person name="Fujita T."/>
            <person name="Oishi K."/>
            <person name="Shin-I T."/>
            <person name="Kuroki Y."/>
            <person name="Toyoda A."/>
            <person name="Suzuki Y."/>
            <person name="Hashimoto A."/>
            <person name="Yamaguchi K."/>
            <person name="Sugano A."/>
            <person name="Kohara Y."/>
            <person name="Fujiyama A."/>
            <person name="Anterola A."/>
            <person name="Aoki S."/>
            <person name="Ashton N."/>
            <person name="Barbazuk W.B."/>
            <person name="Barker E."/>
            <person name="Bennetzen J."/>
            <person name="Bezanilla M."/>
            <person name="Blankenship R."/>
            <person name="Cho S.H."/>
            <person name="Dutcher S."/>
            <person name="Estelle M."/>
            <person name="Fawcett J.A."/>
            <person name="Gundlach H."/>
            <person name="Hanada K."/>
            <person name="Heyl A."/>
            <person name="Hicks K.A."/>
            <person name="Hugh J."/>
            <person name="Lohr M."/>
            <person name="Mayer K."/>
            <person name="Melkozernov A."/>
            <person name="Murata T."/>
            <person name="Nelson D."/>
            <person name="Pils B."/>
            <person name="Prigge M."/>
            <person name="Reiss B."/>
            <person name="Renner T."/>
            <person name="Rombauts S."/>
            <person name="Rushton P."/>
            <person name="Sanderfoot A."/>
            <person name="Schween G."/>
            <person name="Shiu S.-H."/>
            <person name="Stueber K."/>
            <person name="Theodoulou F.L."/>
            <person name="Tu H."/>
            <person name="Van de Peer Y."/>
            <person name="Verrier P.J."/>
            <person name="Waters E."/>
            <person name="Wood A."/>
            <person name="Yang L."/>
            <person name="Cove D."/>
            <person name="Cuming A."/>
            <person name="Hasebe M."/>
            <person name="Lucas S."/>
            <person name="Mishler D.B."/>
            <person name="Reski R."/>
            <person name="Grigoriev I."/>
            <person name="Quatrano R.S."/>
            <person name="Boore J.L."/>
        </authorList>
    </citation>
    <scope>NUCLEOTIDE SEQUENCE [LARGE SCALE GENOMIC DNA]</scope>
    <source>
        <strain evidence="3 4">cv. Gransden 2004</strain>
    </source>
</reference>
<dbReference type="EnsemblPlants" id="Pp3c26_3670V3.1">
    <property type="protein sequence ID" value="PAC:32916985.CDS.1"/>
    <property type="gene ID" value="Pp3c26_3670"/>
</dbReference>
<feature type="compositionally biased region" description="Gly residues" evidence="1">
    <location>
        <begin position="1"/>
        <end position="14"/>
    </location>
</feature>
<reference evidence="2 4" key="2">
    <citation type="journal article" date="2018" name="Plant J.">
        <title>The Physcomitrella patens chromosome-scale assembly reveals moss genome structure and evolution.</title>
        <authorList>
            <person name="Lang D."/>
            <person name="Ullrich K.K."/>
            <person name="Murat F."/>
            <person name="Fuchs J."/>
            <person name="Jenkins J."/>
            <person name="Haas F.B."/>
            <person name="Piednoel M."/>
            <person name="Gundlach H."/>
            <person name="Van Bel M."/>
            <person name="Meyberg R."/>
            <person name="Vives C."/>
            <person name="Morata J."/>
            <person name="Symeonidi A."/>
            <person name="Hiss M."/>
            <person name="Muchero W."/>
            <person name="Kamisugi Y."/>
            <person name="Saleh O."/>
            <person name="Blanc G."/>
            <person name="Decker E.L."/>
            <person name="van Gessel N."/>
            <person name="Grimwood J."/>
            <person name="Hayes R.D."/>
            <person name="Graham S.W."/>
            <person name="Gunter L.E."/>
            <person name="McDaniel S.F."/>
            <person name="Hoernstein S.N.W."/>
            <person name="Larsson A."/>
            <person name="Li F.W."/>
            <person name="Perroud P.F."/>
            <person name="Phillips J."/>
            <person name="Ranjan P."/>
            <person name="Rokshar D.S."/>
            <person name="Rothfels C.J."/>
            <person name="Schneider L."/>
            <person name="Shu S."/>
            <person name="Stevenson D.W."/>
            <person name="Thummler F."/>
            <person name="Tillich M."/>
            <person name="Villarreal Aguilar J.C."/>
            <person name="Widiez T."/>
            <person name="Wong G.K."/>
            <person name="Wymore A."/>
            <person name="Zhang Y."/>
            <person name="Zimmer A.D."/>
            <person name="Quatrano R.S."/>
            <person name="Mayer K.F.X."/>
            <person name="Goodstein D."/>
            <person name="Casacuberta J.M."/>
            <person name="Vandepoele K."/>
            <person name="Reski R."/>
            <person name="Cuming A.C."/>
            <person name="Tuskan G.A."/>
            <person name="Maumus F."/>
            <person name="Salse J."/>
            <person name="Schmutz J."/>
            <person name="Rensing S.A."/>
        </authorList>
    </citation>
    <scope>NUCLEOTIDE SEQUENCE [LARGE SCALE GENOMIC DNA]</scope>
    <source>
        <strain evidence="3 4">cv. Gransden 2004</strain>
    </source>
</reference>
<gene>
    <name evidence="2" type="ORF">PHYPA_030191</name>
</gene>
<dbReference type="InParanoid" id="A0A2K1IBP5"/>
<evidence type="ECO:0000313" key="4">
    <source>
        <dbReference type="Proteomes" id="UP000006727"/>
    </source>
</evidence>
<reference evidence="3" key="3">
    <citation type="submission" date="2020-12" db="UniProtKB">
        <authorList>
            <consortium name="EnsemblPlants"/>
        </authorList>
    </citation>
    <scope>IDENTIFICATION</scope>
</reference>
<evidence type="ECO:0000313" key="2">
    <source>
        <dbReference type="EMBL" id="PNR26710.1"/>
    </source>
</evidence>
<keyword evidence="4" id="KW-1185">Reference proteome</keyword>
<proteinExistence type="predicted"/>
<evidence type="ECO:0000313" key="3">
    <source>
        <dbReference type="EnsemblPlants" id="PAC:32916985.CDS.1"/>
    </source>
</evidence>
<name>A0A2K1IBP5_PHYPA</name>
<sequence length="112" mass="11776">MWGAGYGPAEGCGGPAHSKHGVASGTSSEGGVSRAMMRGAPRQAGNRAAFTPRSVQWRDNGPECSAQITLPGMHPHTTFPFVLPSSSHLCSLSTFIVGHSFSQSHEWKVSIL</sequence>
<feature type="region of interest" description="Disordered" evidence="1">
    <location>
        <begin position="1"/>
        <end position="48"/>
    </location>
</feature>
<protein>
    <submittedName>
        <fullName evidence="2 3">Uncharacterized protein</fullName>
    </submittedName>
</protein>
<dbReference type="EMBL" id="ABEU02000026">
    <property type="protein sequence ID" value="PNR26710.1"/>
    <property type="molecule type" value="Genomic_DNA"/>
</dbReference>
<accession>A0A2K1IBP5</accession>
<dbReference type="Gramene" id="Pp3c26_3670V3.1">
    <property type="protein sequence ID" value="PAC:32916985.CDS.1"/>
    <property type="gene ID" value="Pp3c26_3670"/>
</dbReference>